<dbReference type="SUPFAM" id="SSF47954">
    <property type="entry name" value="Cyclin-like"/>
    <property type="match status" value="1"/>
</dbReference>
<dbReference type="GO" id="GO:0000307">
    <property type="term" value="C:cyclin-dependent protein kinase holoenzyme complex"/>
    <property type="evidence" value="ECO:0007669"/>
    <property type="project" value="TreeGrafter"/>
</dbReference>
<evidence type="ECO:0000256" key="1">
    <source>
        <dbReference type="ARBA" id="ARBA00038508"/>
    </source>
</evidence>
<keyword evidence="5" id="KW-1185">Reference proteome</keyword>
<name>A0A8C7VCH8_9TELE</name>
<dbReference type="AlphaFoldDB" id="A0A8C7VCH8"/>
<dbReference type="GeneTree" id="ENSGT00390000000862"/>
<dbReference type="Pfam" id="PF08613">
    <property type="entry name" value="Cyclin"/>
    <property type="match status" value="1"/>
</dbReference>
<evidence type="ECO:0000256" key="2">
    <source>
        <dbReference type="ARBA" id="ARBA00040808"/>
    </source>
</evidence>
<dbReference type="PANTHER" id="PTHR15615:SF108">
    <property type="entry name" value="PROTEIN CNPPD1"/>
    <property type="match status" value="1"/>
</dbReference>
<dbReference type="GO" id="GO:0005634">
    <property type="term" value="C:nucleus"/>
    <property type="evidence" value="ECO:0007669"/>
    <property type="project" value="TreeGrafter"/>
</dbReference>
<sequence length="399" mass="44970">STMDFNALFNENTFQFSDFQEFTFLPGHERLTERVRKRLYYGLDKDVSLDALSGPVTDIAVEIFQKSAPSPIRKLQKKYAAHVAREACISPCAMMLALVYIERLRHRNPEYLQKISSSDLFLISMMVASKYLYDEGEEEEVFNDEWGAAGKLDVETINNLEMNFLKAIEWSLFTEPKDFFDVLSQLESSVAQRQGLRRGWFTYTDLCVLLEQTAWSQTLTAIYQQFTKMSCMLGLVYLTSVATLMATSAVLHQLSLSRSHQSPLPLPDDISLLPPPSVHPKSPSQRPPCCLLANKSLNRRSGAHGERGASSEDEQTSERRNRFKPHPAIETAHMDSPALGSSFGCDPQSCSSFCFSYERHPFWVKVGGSCAAFYVGLWVSFGWSGPLKGFSAFSQICLH</sequence>
<dbReference type="PANTHER" id="PTHR15615">
    <property type="match status" value="1"/>
</dbReference>
<dbReference type="Proteomes" id="UP000694383">
    <property type="component" value="Unplaced"/>
</dbReference>
<dbReference type="InterPro" id="IPR036915">
    <property type="entry name" value="Cyclin-like_sf"/>
</dbReference>
<feature type="region of interest" description="Disordered" evidence="3">
    <location>
        <begin position="299"/>
        <end position="322"/>
    </location>
</feature>
<dbReference type="CDD" id="cd20557">
    <property type="entry name" value="CYCLIN_ScPCL1-like"/>
    <property type="match status" value="1"/>
</dbReference>
<accession>A0A8C7VCH8</accession>
<dbReference type="Gene3D" id="1.10.472.10">
    <property type="entry name" value="Cyclin-like"/>
    <property type="match status" value="1"/>
</dbReference>
<protein>
    <recommendedName>
        <fullName evidence="2">Protein CNPPD1</fullName>
    </recommendedName>
</protein>
<dbReference type="GO" id="GO:0016538">
    <property type="term" value="F:cyclin-dependent protein serine/threonine kinase regulator activity"/>
    <property type="evidence" value="ECO:0007669"/>
    <property type="project" value="TreeGrafter"/>
</dbReference>
<evidence type="ECO:0000256" key="3">
    <source>
        <dbReference type="SAM" id="MobiDB-lite"/>
    </source>
</evidence>
<feature type="region of interest" description="Disordered" evidence="3">
    <location>
        <begin position="266"/>
        <end position="286"/>
    </location>
</feature>
<evidence type="ECO:0000313" key="4">
    <source>
        <dbReference type="Ensembl" id="ENSOSIP00000000017.1"/>
    </source>
</evidence>
<proteinExistence type="inferred from homology"/>
<evidence type="ECO:0000313" key="5">
    <source>
        <dbReference type="Proteomes" id="UP000694383"/>
    </source>
</evidence>
<dbReference type="Ensembl" id="ENSOSIT00000000017.1">
    <property type="protein sequence ID" value="ENSOSIP00000000017.1"/>
    <property type="gene ID" value="ENSOSIG00000000013.1"/>
</dbReference>
<comment type="similarity">
    <text evidence="1">Belongs to the CNPPD1 family.</text>
</comment>
<dbReference type="InterPro" id="IPR013922">
    <property type="entry name" value="Cyclin_PHO80-like"/>
</dbReference>
<feature type="compositionally biased region" description="Basic and acidic residues" evidence="3">
    <location>
        <begin position="303"/>
        <end position="320"/>
    </location>
</feature>
<reference evidence="4" key="1">
    <citation type="submission" date="2025-08" db="UniProtKB">
        <authorList>
            <consortium name="Ensembl"/>
        </authorList>
    </citation>
    <scope>IDENTIFICATION</scope>
</reference>
<reference evidence="4" key="2">
    <citation type="submission" date="2025-09" db="UniProtKB">
        <authorList>
            <consortium name="Ensembl"/>
        </authorList>
    </citation>
    <scope>IDENTIFICATION</scope>
</reference>
<organism evidence="4 5">
    <name type="scientific">Oryzias sinensis</name>
    <name type="common">Chinese medaka</name>
    <dbReference type="NCBI Taxonomy" id="183150"/>
    <lineage>
        <taxon>Eukaryota</taxon>
        <taxon>Metazoa</taxon>
        <taxon>Chordata</taxon>
        <taxon>Craniata</taxon>
        <taxon>Vertebrata</taxon>
        <taxon>Euteleostomi</taxon>
        <taxon>Actinopterygii</taxon>
        <taxon>Neopterygii</taxon>
        <taxon>Teleostei</taxon>
        <taxon>Neoteleostei</taxon>
        <taxon>Acanthomorphata</taxon>
        <taxon>Ovalentaria</taxon>
        <taxon>Atherinomorphae</taxon>
        <taxon>Beloniformes</taxon>
        <taxon>Adrianichthyidae</taxon>
        <taxon>Oryziinae</taxon>
        <taxon>Oryzias</taxon>
    </lineage>
</organism>
<dbReference type="GO" id="GO:0019901">
    <property type="term" value="F:protein kinase binding"/>
    <property type="evidence" value="ECO:0007669"/>
    <property type="project" value="InterPro"/>
</dbReference>